<dbReference type="Pfam" id="PF07727">
    <property type="entry name" value="RVT_2"/>
    <property type="match status" value="1"/>
</dbReference>
<keyword evidence="2" id="KW-0808">Transferase</keyword>
<dbReference type="AlphaFoldDB" id="A0A392S5F0"/>
<proteinExistence type="predicted"/>
<evidence type="ECO:0000259" key="1">
    <source>
        <dbReference type="Pfam" id="PF07727"/>
    </source>
</evidence>
<dbReference type="EMBL" id="LXQA010326398">
    <property type="protein sequence ID" value="MCI44121.1"/>
    <property type="molecule type" value="Genomic_DNA"/>
</dbReference>
<feature type="non-terminal residue" evidence="2">
    <location>
        <position position="89"/>
    </location>
</feature>
<evidence type="ECO:0000313" key="2">
    <source>
        <dbReference type="EMBL" id="MCI44121.1"/>
    </source>
</evidence>
<organism evidence="2 3">
    <name type="scientific">Trifolium medium</name>
    <dbReference type="NCBI Taxonomy" id="97028"/>
    <lineage>
        <taxon>Eukaryota</taxon>
        <taxon>Viridiplantae</taxon>
        <taxon>Streptophyta</taxon>
        <taxon>Embryophyta</taxon>
        <taxon>Tracheophyta</taxon>
        <taxon>Spermatophyta</taxon>
        <taxon>Magnoliopsida</taxon>
        <taxon>eudicotyledons</taxon>
        <taxon>Gunneridae</taxon>
        <taxon>Pentapetalae</taxon>
        <taxon>rosids</taxon>
        <taxon>fabids</taxon>
        <taxon>Fabales</taxon>
        <taxon>Fabaceae</taxon>
        <taxon>Papilionoideae</taxon>
        <taxon>50 kb inversion clade</taxon>
        <taxon>NPAAA clade</taxon>
        <taxon>Hologalegina</taxon>
        <taxon>IRL clade</taxon>
        <taxon>Trifolieae</taxon>
        <taxon>Trifolium</taxon>
    </lineage>
</organism>
<reference evidence="2 3" key="1">
    <citation type="journal article" date="2018" name="Front. Plant Sci.">
        <title>Red Clover (Trifolium pratense) and Zigzag Clover (T. medium) - A Picture of Genomic Similarities and Differences.</title>
        <authorList>
            <person name="Dluhosova J."/>
            <person name="Istvanek J."/>
            <person name="Nedelnik J."/>
            <person name="Repkova J."/>
        </authorList>
    </citation>
    <scope>NUCLEOTIDE SEQUENCE [LARGE SCALE GENOMIC DNA]</scope>
    <source>
        <strain evidence="3">cv. 10/8</strain>
        <tissue evidence="2">Leaf</tissue>
    </source>
</reference>
<comment type="caution">
    <text evidence="2">The sequence shown here is derived from an EMBL/GenBank/DDBJ whole genome shotgun (WGS) entry which is preliminary data.</text>
</comment>
<dbReference type="InterPro" id="IPR013103">
    <property type="entry name" value="RVT_2"/>
</dbReference>
<keyword evidence="2" id="KW-0548">Nucleotidyltransferase</keyword>
<accession>A0A392S5F0</accession>
<dbReference type="GO" id="GO:0003964">
    <property type="term" value="F:RNA-directed DNA polymerase activity"/>
    <property type="evidence" value="ECO:0007669"/>
    <property type="project" value="UniProtKB-KW"/>
</dbReference>
<keyword evidence="2" id="KW-0695">RNA-directed DNA polymerase</keyword>
<name>A0A392S5F0_9FABA</name>
<keyword evidence="3" id="KW-1185">Reference proteome</keyword>
<feature type="domain" description="Reverse transcriptase Ty1/copia-type" evidence="1">
    <location>
        <begin position="2"/>
        <end position="85"/>
    </location>
</feature>
<dbReference type="InterPro" id="IPR043502">
    <property type="entry name" value="DNA/RNA_pol_sf"/>
</dbReference>
<dbReference type="SUPFAM" id="SSF56672">
    <property type="entry name" value="DNA/RNA polymerases"/>
    <property type="match status" value="1"/>
</dbReference>
<sequence length="89" mass="10665">MAIVNQYDLELEHMDVKTAFIHGELEETIYMQQPDGFVEDNSKVCILKKSLYGLKQSPRQWYRRFDEFPLKTGFVRSNYDSCVYMMKRN</sequence>
<dbReference type="Proteomes" id="UP000265520">
    <property type="component" value="Unassembled WGS sequence"/>
</dbReference>
<protein>
    <submittedName>
        <fullName evidence="2">Reverse transcriptase-like protein</fullName>
    </submittedName>
</protein>
<evidence type="ECO:0000313" key="3">
    <source>
        <dbReference type="Proteomes" id="UP000265520"/>
    </source>
</evidence>